<reference evidence="1 2" key="1">
    <citation type="submission" date="2016-03" db="EMBL/GenBank/DDBJ databases">
        <title>Cyphomyrmex costatus WGS genome.</title>
        <authorList>
            <person name="Nygaard S."/>
            <person name="Hu H."/>
            <person name="Boomsma J."/>
            <person name="Zhang G."/>
        </authorList>
    </citation>
    <scope>NUCLEOTIDE SEQUENCE [LARGE SCALE GENOMIC DNA]</scope>
    <source>
        <strain evidence="1">MS0001</strain>
        <tissue evidence="1">Whole body</tissue>
    </source>
</reference>
<dbReference type="EMBL" id="KQ977220">
    <property type="protein sequence ID" value="KYN04913.1"/>
    <property type="molecule type" value="Genomic_DNA"/>
</dbReference>
<feature type="non-terminal residue" evidence="1">
    <location>
        <position position="1"/>
    </location>
</feature>
<dbReference type="AlphaFoldDB" id="A0A195CW54"/>
<evidence type="ECO:0000313" key="2">
    <source>
        <dbReference type="Proteomes" id="UP000078542"/>
    </source>
</evidence>
<accession>A0A195CW54</accession>
<name>A0A195CW54_9HYME</name>
<evidence type="ECO:0000313" key="1">
    <source>
        <dbReference type="EMBL" id="KYN04913.1"/>
    </source>
</evidence>
<organism evidence="1 2">
    <name type="scientific">Cyphomyrmex costatus</name>
    <dbReference type="NCBI Taxonomy" id="456900"/>
    <lineage>
        <taxon>Eukaryota</taxon>
        <taxon>Metazoa</taxon>
        <taxon>Ecdysozoa</taxon>
        <taxon>Arthropoda</taxon>
        <taxon>Hexapoda</taxon>
        <taxon>Insecta</taxon>
        <taxon>Pterygota</taxon>
        <taxon>Neoptera</taxon>
        <taxon>Endopterygota</taxon>
        <taxon>Hymenoptera</taxon>
        <taxon>Apocrita</taxon>
        <taxon>Aculeata</taxon>
        <taxon>Formicoidea</taxon>
        <taxon>Formicidae</taxon>
        <taxon>Myrmicinae</taxon>
        <taxon>Cyphomyrmex</taxon>
    </lineage>
</organism>
<dbReference type="Proteomes" id="UP000078542">
    <property type="component" value="Unassembled WGS sequence"/>
</dbReference>
<keyword evidence="2" id="KW-1185">Reference proteome</keyword>
<sequence>DFCSDARSFFFRERPGEFWDLKVRAWGHGRSRRLVLWGLSSAYPTNGAVKSAPVIRERVTSCNPTRACSGSLRCRDAKPPNFASKPFS</sequence>
<protein>
    <submittedName>
        <fullName evidence="1">Uncharacterized protein</fullName>
    </submittedName>
</protein>
<gene>
    <name evidence="1" type="ORF">ALC62_04298</name>
</gene>
<proteinExistence type="predicted"/>